<dbReference type="Proteomes" id="UP000242755">
    <property type="component" value="Unassembled WGS sequence"/>
</dbReference>
<evidence type="ECO:0008006" key="4">
    <source>
        <dbReference type="Google" id="ProtNLM"/>
    </source>
</evidence>
<reference evidence="2 3" key="1">
    <citation type="submission" date="2017-12" db="EMBL/GenBank/DDBJ databases">
        <title>Phylogenetic diversity of female urinary microbiome.</title>
        <authorList>
            <person name="Thomas-White K."/>
            <person name="Wolfe A.J."/>
        </authorList>
    </citation>
    <scope>NUCLEOTIDE SEQUENCE [LARGE SCALE GENOMIC DNA]</scope>
    <source>
        <strain evidence="2 3">UMB0426</strain>
    </source>
</reference>
<gene>
    <name evidence="2" type="ORF">CYJ40_06240</name>
</gene>
<evidence type="ECO:0000313" key="2">
    <source>
        <dbReference type="EMBL" id="PKY70324.1"/>
    </source>
</evidence>
<sequence length="376" mass="42527">MNFILVSPLQPDNEVFLESENLIDDSCKSDEPEQVFVTRKSNPVELLSQCWEEKDPAALQDRFGFEIIAVHLAKLASTTVSVIECKSVSRKSPDCSAHELELILNDVAQSVLKETGTTHRDGEVKWTARYAVTETGSELPIQWIDAGGKRRFEEKIEAGEEIVFQLGWGNGLLYGWNQLSAADRQLFREGFVDAQHIWIDLEELSEQLKNLRARINRVGEKVKRGTVREIQTELASLRSHEALHDEYCEEMVIATQGLRREVSDKLLSEWRHEEVSKRLETRINHVSDHARTVSSRVSNAYARSTENVLLFLGAISLIDLCLNLIAAAFSGSTVEEPKSFLVPIFETVREKPMDVPLIVSVVVVVIIVTLFSRRSR</sequence>
<evidence type="ECO:0000313" key="3">
    <source>
        <dbReference type="Proteomes" id="UP000242755"/>
    </source>
</evidence>
<protein>
    <recommendedName>
        <fullName evidence="4">CorA-like Mg2+ transporter protein</fullName>
    </recommendedName>
</protein>
<dbReference type="RefSeq" id="WP_101672426.1">
    <property type="nucleotide sequence ID" value="NZ_PKGO01000005.1"/>
</dbReference>
<dbReference type="AlphaFoldDB" id="A0A2I1IGR8"/>
<keyword evidence="1" id="KW-1133">Transmembrane helix</keyword>
<feature type="transmembrane region" description="Helical" evidence="1">
    <location>
        <begin position="308"/>
        <end position="329"/>
    </location>
</feature>
<dbReference type="EMBL" id="PKGO01000005">
    <property type="protein sequence ID" value="PKY70324.1"/>
    <property type="molecule type" value="Genomic_DNA"/>
</dbReference>
<organism evidence="2 3">
    <name type="scientific">Brevibacterium ravenspurgense</name>
    <dbReference type="NCBI Taxonomy" id="479117"/>
    <lineage>
        <taxon>Bacteria</taxon>
        <taxon>Bacillati</taxon>
        <taxon>Actinomycetota</taxon>
        <taxon>Actinomycetes</taxon>
        <taxon>Micrococcales</taxon>
        <taxon>Brevibacteriaceae</taxon>
        <taxon>Brevibacterium</taxon>
    </lineage>
</organism>
<name>A0A2I1IGR8_9MICO</name>
<proteinExistence type="predicted"/>
<evidence type="ECO:0000256" key="1">
    <source>
        <dbReference type="SAM" id="Phobius"/>
    </source>
</evidence>
<comment type="caution">
    <text evidence="2">The sequence shown here is derived from an EMBL/GenBank/DDBJ whole genome shotgun (WGS) entry which is preliminary data.</text>
</comment>
<accession>A0A2I1IGR8</accession>
<keyword evidence="1" id="KW-0812">Transmembrane</keyword>
<feature type="transmembrane region" description="Helical" evidence="1">
    <location>
        <begin position="355"/>
        <end position="372"/>
    </location>
</feature>
<keyword evidence="1" id="KW-0472">Membrane</keyword>